<dbReference type="PANTHER" id="PTHR43033">
    <property type="entry name" value="TRNA(ILE)-LYSIDINE SYNTHASE-RELATED"/>
    <property type="match status" value="1"/>
</dbReference>
<evidence type="ECO:0000313" key="8">
    <source>
        <dbReference type="EMBL" id="CUX58220.1"/>
    </source>
</evidence>
<sequence>MAGISMPVDARTPNEKTVAPLAAAQFFVGNLQNPAHILVAISGGSDSTGLLLALHEATAGVGKDRLRLSAVTVDHALRAESADEACKVAMLCAELGIPHVTRRWDGAKPASGLSEASRLARYRLIAEVALETGADLVVTGHTIGDQRETVAMRAARNGGSNNLGLSGMADAVLYDSRYWVMRPFLMCERQAIRDYVSSRERGWLDDPSNENIRYERVRVRQALPVSPALIDAEVSFKRRALSDKTAVFLRDHTQIFHAALARLADDAVNPDLPEFRHGLAALIAILGGRAYFPAASGMERVLRFLKTGENGRMTVGRVLLDRRRDGLYLLREQRNLPELHVGAHQQGLWDDRFLVKNGSAFPILVKAGRVGDAVEMAAHFPSVPSGVTKPAMAGLPQIAAAAEGEVSMPQAVTITPRLAPFDLFLPRFDLELANAIANLFGRTAYPQPPV</sequence>
<dbReference type="EC" id="6.3.4.19" evidence="6"/>
<reference evidence="8 9" key="1">
    <citation type="submission" date="2016-01" db="EMBL/GenBank/DDBJ databases">
        <authorList>
            <person name="Oliw E.H."/>
        </authorList>
    </citation>
    <scope>NUCLEOTIDE SEQUENCE [LARGE SCALE GENOMIC DNA]</scope>
    <source>
        <strain evidence="8 9">Kerr 14</strain>
    </source>
</reference>
<dbReference type="NCBIfam" id="TIGR02432">
    <property type="entry name" value="lysidine_TilS_N"/>
    <property type="match status" value="1"/>
</dbReference>
<dbReference type="Pfam" id="PF01171">
    <property type="entry name" value="ATP_bind_3"/>
    <property type="match status" value="1"/>
</dbReference>
<comment type="similarity">
    <text evidence="6">Belongs to the tRNA(Ile)-lysidine synthase family.</text>
</comment>
<name>A0A1S7RVZ0_AGRTU</name>
<dbReference type="HAMAP" id="MF_01161">
    <property type="entry name" value="tRNA_Ile_lys_synt"/>
    <property type="match status" value="1"/>
</dbReference>
<organism evidence="8 9">
    <name type="scientific">Agrobacterium tumefaciens str. Kerr 14</name>
    <dbReference type="NCBI Taxonomy" id="1183424"/>
    <lineage>
        <taxon>Bacteria</taxon>
        <taxon>Pseudomonadati</taxon>
        <taxon>Pseudomonadota</taxon>
        <taxon>Alphaproteobacteria</taxon>
        <taxon>Hyphomicrobiales</taxon>
        <taxon>Rhizobiaceae</taxon>
        <taxon>Rhizobium/Agrobacterium group</taxon>
        <taxon>Agrobacterium</taxon>
        <taxon>Agrobacterium tumefaciens complex</taxon>
    </lineage>
</organism>
<keyword evidence="3 6" id="KW-0547">Nucleotide-binding</keyword>
<keyword evidence="4 6" id="KW-0067">ATP-binding</keyword>
<keyword evidence="6" id="KW-0963">Cytoplasm</keyword>
<evidence type="ECO:0000256" key="6">
    <source>
        <dbReference type="HAMAP-Rule" id="MF_01161"/>
    </source>
</evidence>
<evidence type="ECO:0000256" key="3">
    <source>
        <dbReference type="ARBA" id="ARBA00022741"/>
    </source>
</evidence>
<keyword evidence="2 6" id="KW-0819">tRNA processing</keyword>
<dbReference type="InterPro" id="IPR011063">
    <property type="entry name" value="TilS/TtcA_N"/>
</dbReference>
<evidence type="ECO:0000256" key="4">
    <source>
        <dbReference type="ARBA" id="ARBA00022840"/>
    </source>
</evidence>
<dbReference type="InterPro" id="IPR012795">
    <property type="entry name" value="tRNA_Ile_lys_synt_N"/>
</dbReference>
<evidence type="ECO:0000259" key="7">
    <source>
        <dbReference type="Pfam" id="PF01171"/>
    </source>
</evidence>
<dbReference type="GO" id="GO:0005737">
    <property type="term" value="C:cytoplasm"/>
    <property type="evidence" value="ECO:0007669"/>
    <property type="project" value="UniProtKB-SubCell"/>
</dbReference>
<evidence type="ECO:0000313" key="9">
    <source>
        <dbReference type="Proteomes" id="UP000191897"/>
    </source>
</evidence>
<dbReference type="AlphaFoldDB" id="A0A1S7RVZ0"/>
<dbReference type="GO" id="GO:0005524">
    <property type="term" value="F:ATP binding"/>
    <property type="evidence" value="ECO:0007669"/>
    <property type="project" value="UniProtKB-UniRule"/>
</dbReference>
<feature type="binding site" evidence="6">
    <location>
        <begin position="42"/>
        <end position="47"/>
    </location>
    <ligand>
        <name>ATP</name>
        <dbReference type="ChEBI" id="CHEBI:30616"/>
    </ligand>
</feature>
<dbReference type="GO" id="GO:0006400">
    <property type="term" value="P:tRNA modification"/>
    <property type="evidence" value="ECO:0007669"/>
    <property type="project" value="UniProtKB-UniRule"/>
</dbReference>
<proteinExistence type="inferred from homology"/>
<comment type="subcellular location">
    <subcellularLocation>
        <location evidence="6">Cytoplasm</location>
    </subcellularLocation>
</comment>
<comment type="catalytic activity">
    <reaction evidence="5 6">
        <text>cytidine(34) in tRNA(Ile2) + L-lysine + ATP = lysidine(34) in tRNA(Ile2) + AMP + diphosphate + H(+)</text>
        <dbReference type="Rhea" id="RHEA:43744"/>
        <dbReference type="Rhea" id="RHEA-COMP:10625"/>
        <dbReference type="Rhea" id="RHEA-COMP:10670"/>
        <dbReference type="ChEBI" id="CHEBI:15378"/>
        <dbReference type="ChEBI" id="CHEBI:30616"/>
        <dbReference type="ChEBI" id="CHEBI:32551"/>
        <dbReference type="ChEBI" id="CHEBI:33019"/>
        <dbReference type="ChEBI" id="CHEBI:82748"/>
        <dbReference type="ChEBI" id="CHEBI:83665"/>
        <dbReference type="ChEBI" id="CHEBI:456215"/>
        <dbReference type="EC" id="6.3.4.19"/>
    </reaction>
</comment>
<dbReference type="EMBL" id="FBWC01000027">
    <property type="protein sequence ID" value="CUX58220.1"/>
    <property type="molecule type" value="Genomic_DNA"/>
</dbReference>
<dbReference type="PANTHER" id="PTHR43033:SF1">
    <property type="entry name" value="TRNA(ILE)-LYSIDINE SYNTHASE-RELATED"/>
    <property type="match status" value="1"/>
</dbReference>
<dbReference type="InterPro" id="IPR014729">
    <property type="entry name" value="Rossmann-like_a/b/a_fold"/>
</dbReference>
<feature type="domain" description="tRNA(Ile)-lysidine/2-thiocytidine synthase N-terminal" evidence="7">
    <location>
        <begin position="36"/>
        <end position="221"/>
    </location>
</feature>
<evidence type="ECO:0000256" key="1">
    <source>
        <dbReference type="ARBA" id="ARBA00022598"/>
    </source>
</evidence>
<dbReference type="GO" id="GO:0032267">
    <property type="term" value="F:tRNA(Ile)-lysidine synthase activity"/>
    <property type="evidence" value="ECO:0007669"/>
    <property type="project" value="UniProtKB-EC"/>
</dbReference>
<evidence type="ECO:0000256" key="2">
    <source>
        <dbReference type="ARBA" id="ARBA00022694"/>
    </source>
</evidence>
<protein>
    <recommendedName>
        <fullName evidence="6">tRNA(Ile)-lysidine synthase</fullName>
        <ecNumber evidence="6">6.3.4.19</ecNumber>
    </recommendedName>
    <alternativeName>
        <fullName evidence="6">tRNA(Ile)-2-lysyl-cytidine synthase</fullName>
    </alternativeName>
    <alternativeName>
        <fullName evidence="6">tRNA(Ile)-lysidine synthetase</fullName>
    </alternativeName>
</protein>
<evidence type="ECO:0000256" key="5">
    <source>
        <dbReference type="ARBA" id="ARBA00048539"/>
    </source>
</evidence>
<gene>
    <name evidence="6 8" type="primary">tilS</name>
    <name evidence="8" type="ORF">AGR4C_Lc50166</name>
</gene>
<dbReference type="CDD" id="cd01992">
    <property type="entry name" value="TilS_N"/>
    <property type="match status" value="1"/>
</dbReference>
<keyword evidence="1 6" id="KW-0436">Ligase</keyword>
<dbReference type="Gene3D" id="3.40.50.620">
    <property type="entry name" value="HUPs"/>
    <property type="match status" value="1"/>
</dbReference>
<accession>A0A1S7RVZ0</accession>
<comment type="function">
    <text evidence="6">Ligates lysine onto the cytidine present at position 34 of the AUA codon-specific tRNA(Ile) that contains the anticodon CAU, in an ATP-dependent manner. Cytidine is converted to lysidine, thus changing the amino acid specificity of the tRNA from methionine to isoleucine.</text>
</comment>
<comment type="domain">
    <text evidence="6">The N-terminal region contains the highly conserved SGGXDS motif, predicted to be a P-loop motif involved in ATP binding.</text>
</comment>
<dbReference type="Proteomes" id="UP000191897">
    <property type="component" value="Unassembled WGS sequence"/>
</dbReference>
<dbReference type="InterPro" id="IPR012094">
    <property type="entry name" value="tRNA_Ile_lys_synt"/>
</dbReference>
<dbReference type="SUPFAM" id="SSF52402">
    <property type="entry name" value="Adenine nucleotide alpha hydrolases-like"/>
    <property type="match status" value="1"/>
</dbReference>